<comment type="caution">
    <text evidence="1">The sequence shown here is derived from an EMBL/GenBank/DDBJ whole genome shotgun (WGS) entry which is preliminary data.</text>
</comment>
<gene>
    <name evidence="1" type="ORF">TNIN_105391</name>
</gene>
<protein>
    <submittedName>
        <fullName evidence="1">Uncharacterized protein</fullName>
    </submittedName>
</protein>
<evidence type="ECO:0000313" key="2">
    <source>
        <dbReference type="Proteomes" id="UP000886998"/>
    </source>
</evidence>
<sequence>MASFIGNVQIFTKTATENACFSMKDKHIDFILHKRYFFSAEISPLLLTRRLSVAELSECTGKGNHYFFLPSQKESSTSIKIRRLLQTSDTCFSTGIFDVRKSLQAETD</sequence>
<proteinExistence type="predicted"/>
<organism evidence="1 2">
    <name type="scientific">Trichonephila inaurata madagascariensis</name>
    <dbReference type="NCBI Taxonomy" id="2747483"/>
    <lineage>
        <taxon>Eukaryota</taxon>
        <taxon>Metazoa</taxon>
        <taxon>Ecdysozoa</taxon>
        <taxon>Arthropoda</taxon>
        <taxon>Chelicerata</taxon>
        <taxon>Arachnida</taxon>
        <taxon>Araneae</taxon>
        <taxon>Araneomorphae</taxon>
        <taxon>Entelegynae</taxon>
        <taxon>Araneoidea</taxon>
        <taxon>Nephilidae</taxon>
        <taxon>Trichonephila</taxon>
        <taxon>Trichonephila inaurata</taxon>
    </lineage>
</organism>
<name>A0A8X6X0S1_9ARAC</name>
<keyword evidence="2" id="KW-1185">Reference proteome</keyword>
<dbReference type="AlphaFoldDB" id="A0A8X6X0S1"/>
<reference evidence="1" key="1">
    <citation type="submission" date="2020-08" db="EMBL/GenBank/DDBJ databases">
        <title>Multicomponent nature underlies the extraordinary mechanical properties of spider dragline silk.</title>
        <authorList>
            <person name="Kono N."/>
            <person name="Nakamura H."/>
            <person name="Mori M."/>
            <person name="Yoshida Y."/>
            <person name="Ohtoshi R."/>
            <person name="Malay A.D."/>
            <person name="Moran D.A.P."/>
            <person name="Tomita M."/>
            <person name="Numata K."/>
            <person name="Arakawa K."/>
        </authorList>
    </citation>
    <scope>NUCLEOTIDE SEQUENCE</scope>
</reference>
<dbReference type="EMBL" id="BMAV01003879">
    <property type="protein sequence ID" value="GFY43806.1"/>
    <property type="molecule type" value="Genomic_DNA"/>
</dbReference>
<accession>A0A8X6X0S1</accession>
<dbReference type="Proteomes" id="UP000886998">
    <property type="component" value="Unassembled WGS sequence"/>
</dbReference>
<evidence type="ECO:0000313" key="1">
    <source>
        <dbReference type="EMBL" id="GFY43806.1"/>
    </source>
</evidence>